<feature type="region of interest" description="Disordered" evidence="1">
    <location>
        <begin position="732"/>
        <end position="753"/>
    </location>
</feature>
<feature type="compositionally biased region" description="Polar residues" evidence="1">
    <location>
        <begin position="1"/>
        <end position="33"/>
    </location>
</feature>
<protein>
    <submittedName>
        <fullName evidence="2">Uncharacterized protein</fullName>
    </submittedName>
</protein>
<evidence type="ECO:0000313" key="2">
    <source>
        <dbReference type="EMBL" id="KAK4221367.1"/>
    </source>
</evidence>
<evidence type="ECO:0000313" key="3">
    <source>
        <dbReference type="Proteomes" id="UP001301958"/>
    </source>
</evidence>
<keyword evidence="3" id="KW-1185">Reference proteome</keyword>
<comment type="caution">
    <text evidence="2">The sequence shown here is derived from an EMBL/GenBank/DDBJ whole genome shotgun (WGS) entry which is preliminary data.</text>
</comment>
<accession>A0AAN6YRZ2</accession>
<dbReference type="Proteomes" id="UP001301958">
    <property type="component" value="Unassembled WGS sequence"/>
</dbReference>
<organism evidence="2 3">
    <name type="scientific">Podospora fimiseda</name>
    <dbReference type="NCBI Taxonomy" id="252190"/>
    <lineage>
        <taxon>Eukaryota</taxon>
        <taxon>Fungi</taxon>
        <taxon>Dikarya</taxon>
        <taxon>Ascomycota</taxon>
        <taxon>Pezizomycotina</taxon>
        <taxon>Sordariomycetes</taxon>
        <taxon>Sordariomycetidae</taxon>
        <taxon>Sordariales</taxon>
        <taxon>Podosporaceae</taxon>
        <taxon>Podospora</taxon>
    </lineage>
</organism>
<feature type="compositionally biased region" description="Basic and acidic residues" evidence="1">
    <location>
        <begin position="732"/>
        <end position="745"/>
    </location>
</feature>
<gene>
    <name evidence="2" type="ORF">QBC38DRAFT_492219</name>
</gene>
<name>A0AAN6YRZ2_9PEZI</name>
<dbReference type="PANTHER" id="PTHR40788:SF2">
    <property type="entry name" value="CLR5 DOMAIN-CONTAINING PROTEIN"/>
    <property type="match status" value="1"/>
</dbReference>
<reference evidence="2" key="2">
    <citation type="submission" date="2023-05" db="EMBL/GenBank/DDBJ databases">
        <authorList>
            <consortium name="Lawrence Berkeley National Laboratory"/>
            <person name="Steindorff A."/>
            <person name="Hensen N."/>
            <person name="Bonometti L."/>
            <person name="Westerberg I."/>
            <person name="Brannstrom I.O."/>
            <person name="Guillou S."/>
            <person name="Cros-Aarteil S."/>
            <person name="Calhoun S."/>
            <person name="Haridas S."/>
            <person name="Kuo A."/>
            <person name="Mondo S."/>
            <person name="Pangilinan J."/>
            <person name="Riley R."/>
            <person name="Labutti K."/>
            <person name="Andreopoulos B."/>
            <person name="Lipzen A."/>
            <person name="Chen C."/>
            <person name="Yanf M."/>
            <person name="Daum C."/>
            <person name="Ng V."/>
            <person name="Clum A."/>
            <person name="Ohm R."/>
            <person name="Martin F."/>
            <person name="Silar P."/>
            <person name="Natvig D."/>
            <person name="Lalanne C."/>
            <person name="Gautier V."/>
            <person name="Ament-Velasquez S.L."/>
            <person name="Kruys A."/>
            <person name="Hutchinson M.I."/>
            <person name="Powell A.J."/>
            <person name="Barry K."/>
            <person name="Miller A.N."/>
            <person name="Grigoriev I.V."/>
            <person name="Debuchy R."/>
            <person name="Gladieux P."/>
            <person name="Thoren M.H."/>
            <person name="Johannesson H."/>
        </authorList>
    </citation>
    <scope>NUCLEOTIDE SEQUENCE</scope>
    <source>
        <strain evidence="2">CBS 990.96</strain>
    </source>
</reference>
<sequence>MSLRFTSNHNKKQSTIDLNPPKNMSRSETSSPDSVIEDITDTMNETTLTEETPDWTSKSYRATQIKLHGLSHIPTEPGLPNDFRQWRSRDKFVYTVLLTLVKDPQGLATAFGLQASAPVTSFDINNPHYQDFISDANYVNTTYKQLETAWHNADLREQVVDRWRWLNLEERWKVLIQCFPDIANKHRIDIYEAPELEENGRYRITTAPAAAYLTPQINLPDLVHADYMLLLMTERAKEEPRKFVHGDLERARIERLGKGVAFPYLYSGSINLEGSTADGDDYADIISGKTLEEFVDSDEVSGFALTINDGILAVKIQARILRGCLKYIELIRQLPPKQDKILNQTPHDDGFNLEIHSTLALHMQYRGKHQPISGIKYMAERMTYESRRRLWKLRNHPKSFQGWALEYYAHLPEHANDSTGKMHSDTQGNSTMMDMYDRAISALIADTYTRAIQWEILMEFLEEVEEHGYDKPRKWKKWTREQHEQFILSLLKLRKIIDLFMMRRTAGNILRTAAVHPEMSHFFVRASNTRTQISMKPNVVSETKDDVLYLFYLVSQAYNDSPDPRFKKGKTPLVPLDDVFVELNRQSDLKKIPQASKHLTTEIKEAGLLGLAMNYMRLTDPFGIVFSSLEGTDGAVLNLMPHIEQEMNDWMTNVLSLLNELDSVMRCVDTKSIYGLPRLAQDARVLEGAMKNGKEEEQIGALDGLWKKFDGHCEEKGSETLRTVLRRTWRKAREEASKDASKDAKGSSSSSSA</sequence>
<dbReference type="EMBL" id="MU865555">
    <property type="protein sequence ID" value="KAK4221367.1"/>
    <property type="molecule type" value="Genomic_DNA"/>
</dbReference>
<evidence type="ECO:0000256" key="1">
    <source>
        <dbReference type="SAM" id="MobiDB-lite"/>
    </source>
</evidence>
<reference evidence="2" key="1">
    <citation type="journal article" date="2023" name="Mol. Phylogenet. Evol.">
        <title>Genome-scale phylogeny and comparative genomics of the fungal order Sordariales.</title>
        <authorList>
            <person name="Hensen N."/>
            <person name="Bonometti L."/>
            <person name="Westerberg I."/>
            <person name="Brannstrom I.O."/>
            <person name="Guillou S."/>
            <person name="Cros-Aarteil S."/>
            <person name="Calhoun S."/>
            <person name="Haridas S."/>
            <person name="Kuo A."/>
            <person name="Mondo S."/>
            <person name="Pangilinan J."/>
            <person name="Riley R."/>
            <person name="LaButti K."/>
            <person name="Andreopoulos B."/>
            <person name="Lipzen A."/>
            <person name="Chen C."/>
            <person name="Yan M."/>
            <person name="Daum C."/>
            <person name="Ng V."/>
            <person name="Clum A."/>
            <person name="Steindorff A."/>
            <person name="Ohm R.A."/>
            <person name="Martin F."/>
            <person name="Silar P."/>
            <person name="Natvig D.O."/>
            <person name="Lalanne C."/>
            <person name="Gautier V."/>
            <person name="Ament-Velasquez S.L."/>
            <person name="Kruys A."/>
            <person name="Hutchinson M.I."/>
            <person name="Powell A.J."/>
            <person name="Barry K."/>
            <person name="Miller A.N."/>
            <person name="Grigoriev I.V."/>
            <person name="Debuchy R."/>
            <person name="Gladieux P."/>
            <person name="Hiltunen Thoren M."/>
            <person name="Johannesson H."/>
        </authorList>
    </citation>
    <scope>NUCLEOTIDE SEQUENCE</scope>
    <source>
        <strain evidence="2">CBS 990.96</strain>
    </source>
</reference>
<proteinExistence type="predicted"/>
<dbReference type="PANTHER" id="PTHR40788">
    <property type="entry name" value="CLR5 DOMAIN-CONTAINING PROTEIN-RELATED"/>
    <property type="match status" value="1"/>
</dbReference>
<feature type="region of interest" description="Disordered" evidence="1">
    <location>
        <begin position="1"/>
        <end position="37"/>
    </location>
</feature>
<dbReference type="AlphaFoldDB" id="A0AAN6YRZ2"/>